<organism evidence="2 3">
    <name type="scientific">Roseimaritima multifibrata</name>
    <dbReference type="NCBI Taxonomy" id="1930274"/>
    <lineage>
        <taxon>Bacteria</taxon>
        <taxon>Pseudomonadati</taxon>
        <taxon>Planctomycetota</taxon>
        <taxon>Planctomycetia</taxon>
        <taxon>Pirellulales</taxon>
        <taxon>Pirellulaceae</taxon>
        <taxon>Roseimaritima</taxon>
    </lineage>
</organism>
<dbReference type="PANTHER" id="PTHR34989">
    <property type="entry name" value="PROTEIN HDED"/>
    <property type="match status" value="1"/>
</dbReference>
<feature type="transmembrane region" description="Helical" evidence="1">
    <location>
        <begin position="12"/>
        <end position="31"/>
    </location>
</feature>
<evidence type="ECO:0000313" key="3">
    <source>
        <dbReference type="Proteomes" id="UP000320672"/>
    </source>
</evidence>
<accession>A0A517MGV7</accession>
<keyword evidence="1" id="KW-0812">Transmembrane</keyword>
<proteinExistence type="predicted"/>
<feature type="transmembrane region" description="Helical" evidence="1">
    <location>
        <begin position="151"/>
        <end position="172"/>
    </location>
</feature>
<dbReference type="InterPro" id="IPR052712">
    <property type="entry name" value="Acid_resist_chaperone_HdeD"/>
</dbReference>
<keyword evidence="3" id="KW-1185">Reference proteome</keyword>
<dbReference type="EMBL" id="CP036262">
    <property type="protein sequence ID" value="QDS94120.1"/>
    <property type="molecule type" value="Genomic_DNA"/>
</dbReference>
<feature type="transmembrane region" description="Helical" evidence="1">
    <location>
        <begin position="127"/>
        <end position="145"/>
    </location>
</feature>
<keyword evidence="1" id="KW-1133">Transmembrane helix</keyword>
<dbReference type="RefSeq" id="WP_218932607.1">
    <property type="nucleotide sequence ID" value="NZ_CP036262.1"/>
</dbReference>
<evidence type="ECO:0000256" key="1">
    <source>
        <dbReference type="SAM" id="Phobius"/>
    </source>
</evidence>
<dbReference type="GO" id="GO:0005886">
    <property type="term" value="C:plasma membrane"/>
    <property type="evidence" value="ECO:0007669"/>
    <property type="project" value="TreeGrafter"/>
</dbReference>
<feature type="transmembrane region" description="Helical" evidence="1">
    <location>
        <begin position="37"/>
        <end position="60"/>
    </location>
</feature>
<dbReference type="Pfam" id="PF03729">
    <property type="entry name" value="DUF308"/>
    <property type="match status" value="2"/>
</dbReference>
<name>A0A517MGV7_9BACT</name>
<feature type="transmembrane region" description="Helical" evidence="1">
    <location>
        <begin position="95"/>
        <end position="115"/>
    </location>
</feature>
<reference evidence="2 3" key="1">
    <citation type="submission" date="2019-02" db="EMBL/GenBank/DDBJ databases">
        <title>Deep-cultivation of Planctomycetes and their phenomic and genomic characterization uncovers novel biology.</title>
        <authorList>
            <person name="Wiegand S."/>
            <person name="Jogler M."/>
            <person name="Boedeker C."/>
            <person name="Pinto D."/>
            <person name="Vollmers J."/>
            <person name="Rivas-Marin E."/>
            <person name="Kohn T."/>
            <person name="Peeters S.H."/>
            <person name="Heuer A."/>
            <person name="Rast P."/>
            <person name="Oberbeckmann S."/>
            <person name="Bunk B."/>
            <person name="Jeske O."/>
            <person name="Meyerdierks A."/>
            <person name="Storesund J.E."/>
            <person name="Kallscheuer N."/>
            <person name="Luecker S."/>
            <person name="Lage O.M."/>
            <person name="Pohl T."/>
            <person name="Merkel B.J."/>
            <person name="Hornburger P."/>
            <person name="Mueller R.-W."/>
            <person name="Bruemmer F."/>
            <person name="Labrenz M."/>
            <person name="Spormann A.M."/>
            <person name="Op den Camp H."/>
            <person name="Overmann J."/>
            <person name="Amann R."/>
            <person name="Jetten M.S.M."/>
            <person name="Mascher T."/>
            <person name="Medema M.H."/>
            <person name="Devos D.P."/>
            <person name="Kaster A.-K."/>
            <person name="Ovreas L."/>
            <person name="Rohde M."/>
            <person name="Galperin M.Y."/>
            <person name="Jogler C."/>
        </authorList>
    </citation>
    <scope>NUCLEOTIDE SEQUENCE [LARGE SCALE GENOMIC DNA]</scope>
    <source>
        <strain evidence="2 3">FF011L</strain>
    </source>
</reference>
<evidence type="ECO:0000313" key="2">
    <source>
        <dbReference type="EMBL" id="QDS94120.1"/>
    </source>
</evidence>
<gene>
    <name evidence="2" type="ORF">FF011L_28980</name>
</gene>
<dbReference type="AlphaFoldDB" id="A0A517MGV7"/>
<feature type="transmembrane region" description="Helical" evidence="1">
    <location>
        <begin position="72"/>
        <end position="89"/>
    </location>
</feature>
<protein>
    <submittedName>
        <fullName evidence="2">Acid-resistance membrane protein</fullName>
    </submittedName>
</protein>
<dbReference type="Proteomes" id="UP000320672">
    <property type="component" value="Chromosome"/>
</dbReference>
<keyword evidence="1" id="KW-0472">Membrane</keyword>
<dbReference type="InterPro" id="IPR005325">
    <property type="entry name" value="DUF308_memb"/>
</dbReference>
<dbReference type="KEGG" id="rml:FF011L_28980"/>
<sequence>MNNKDSRLSRIWWLFATRGVFALLFGLAAIFWPGMTISILVAVFGAFVLLDGLMMLAVGIQSRQTNPRWSSLALQGVLNVAIGLVAFFAPIATAMAVVILIASWAIVMGVLEIFIAIRMRRTIQHEWLLVVGGVISILLGGSLFMAPGAGILVMAWIIGGFSILSGFVLLSIAMRLKKVKSTVLEAEMHAVNPSSERTSE</sequence>
<dbReference type="PANTHER" id="PTHR34989:SF1">
    <property type="entry name" value="PROTEIN HDED"/>
    <property type="match status" value="1"/>
</dbReference>